<dbReference type="EMBL" id="KV429228">
    <property type="protein sequence ID" value="KZT63164.1"/>
    <property type="molecule type" value="Genomic_DNA"/>
</dbReference>
<dbReference type="Proteomes" id="UP000076727">
    <property type="component" value="Unassembled WGS sequence"/>
</dbReference>
<dbReference type="OrthoDB" id="3227343at2759"/>
<feature type="compositionally biased region" description="Acidic residues" evidence="1">
    <location>
        <begin position="191"/>
        <end position="201"/>
    </location>
</feature>
<protein>
    <recommendedName>
        <fullName evidence="4">Reverse transcriptase RNase H-like domain-containing protein</fullName>
    </recommendedName>
</protein>
<name>A0A165KI24_9APHY</name>
<dbReference type="PANTHER" id="PTHR37984:SF5">
    <property type="entry name" value="PROTEIN NYNRIN-LIKE"/>
    <property type="match status" value="1"/>
</dbReference>
<dbReference type="PANTHER" id="PTHR37984">
    <property type="entry name" value="PROTEIN CBG26694"/>
    <property type="match status" value="1"/>
</dbReference>
<proteinExistence type="predicted"/>
<organism evidence="2 3">
    <name type="scientific">Daedalea quercina L-15889</name>
    <dbReference type="NCBI Taxonomy" id="1314783"/>
    <lineage>
        <taxon>Eukaryota</taxon>
        <taxon>Fungi</taxon>
        <taxon>Dikarya</taxon>
        <taxon>Basidiomycota</taxon>
        <taxon>Agaricomycotina</taxon>
        <taxon>Agaricomycetes</taxon>
        <taxon>Polyporales</taxon>
        <taxon>Fomitopsis</taxon>
    </lineage>
</organism>
<keyword evidence="3" id="KW-1185">Reference proteome</keyword>
<reference evidence="2 3" key="1">
    <citation type="journal article" date="2016" name="Mol. Biol. Evol.">
        <title>Comparative Genomics of Early-Diverging Mushroom-Forming Fungi Provides Insights into the Origins of Lignocellulose Decay Capabilities.</title>
        <authorList>
            <person name="Nagy L.G."/>
            <person name="Riley R."/>
            <person name="Tritt A."/>
            <person name="Adam C."/>
            <person name="Daum C."/>
            <person name="Floudas D."/>
            <person name="Sun H."/>
            <person name="Yadav J.S."/>
            <person name="Pangilinan J."/>
            <person name="Larsson K.H."/>
            <person name="Matsuura K."/>
            <person name="Barry K."/>
            <person name="Labutti K."/>
            <person name="Kuo R."/>
            <person name="Ohm R.A."/>
            <person name="Bhattacharya S.S."/>
            <person name="Shirouzu T."/>
            <person name="Yoshinaga Y."/>
            <person name="Martin F.M."/>
            <person name="Grigoriev I.V."/>
            <person name="Hibbett D.S."/>
        </authorList>
    </citation>
    <scope>NUCLEOTIDE SEQUENCE [LARGE SCALE GENOMIC DNA]</scope>
    <source>
        <strain evidence="2 3">L-15889</strain>
    </source>
</reference>
<evidence type="ECO:0000313" key="2">
    <source>
        <dbReference type="EMBL" id="KZT63164.1"/>
    </source>
</evidence>
<evidence type="ECO:0008006" key="4">
    <source>
        <dbReference type="Google" id="ProtNLM"/>
    </source>
</evidence>
<gene>
    <name evidence="2" type="ORF">DAEQUDRAFT_185380</name>
</gene>
<dbReference type="InterPro" id="IPR050951">
    <property type="entry name" value="Retrovirus_Pol_polyprotein"/>
</dbReference>
<dbReference type="STRING" id="1314783.A0A165KI24"/>
<feature type="region of interest" description="Disordered" evidence="1">
    <location>
        <begin position="181"/>
        <end position="211"/>
    </location>
</feature>
<evidence type="ECO:0000256" key="1">
    <source>
        <dbReference type="SAM" id="MobiDB-lite"/>
    </source>
</evidence>
<accession>A0A165KI24</accession>
<evidence type="ECO:0000313" key="3">
    <source>
        <dbReference type="Proteomes" id="UP000076727"/>
    </source>
</evidence>
<sequence length="367" mass="41270">MRSKHSRVKPPSYALLTLETQTQSGSLLTRLRQVSVRCTAKVLSGIAAAQLASCRRSSRLRSMRISHMKWRLSAYSKLFSNGKKRKLAPRLERWTEYLSRFDFEIVYVQGSKNLVADSFSRYFADEGADVLHEPQDYVSADIRIDPYGETLSNPRLAEIRAQRVVEHVEPRVREAEELAAHLPQVAHAQDPETDPPDEDSDPIALDSAVSGPPLDTIIQQALDLRETIRTGYSKDRLFQAILEHPEDHRAFSLRDGLLWYRPRADCEVLCVPRIMVLVARQTTYDDGIGGRTLPTGLLHSMPIPTRPWQSVGMDFVGPFPTSQGSDYLYYPGASFRACLAVLQGNIHLEVLEGTEPAHGLSRKFCAV</sequence>
<dbReference type="AlphaFoldDB" id="A0A165KI24"/>